<dbReference type="GeneID" id="115621230"/>
<dbReference type="OrthoDB" id="6434695at2759"/>
<proteinExistence type="predicted"/>
<keyword evidence="2" id="KW-1185">Reference proteome</keyword>
<protein>
    <submittedName>
        <fullName evidence="3">Uncharacterized protein LOC115621230</fullName>
    </submittedName>
</protein>
<evidence type="ECO:0000313" key="3">
    <source>
        <dbReference type="RefSeq" id="XP_030370679.1"/>
    </source>
</evidence>
<keyword evidence="1" id="KW-1133">Transmembrane helix</keyword>
<dbReference type="AlphaFoldDB" id="A0A6J2T3V7"/>
<evidence type="ECO:0000313" key="2">
    <source>
        <dbReference type="Proteomes" id="UP000504634"/>
    </source>
</evidence>
<sequence>MMSPKQSFISRNLIAIVMVPSLIGIHMGWSYMQNNRKLVTADEQIDLPVVTLAKYLWGKLTSPESERTNSPK</sequence>
<evidence type="ECO:0000256" key="1">
    <source>
        <dbReference type="SAM" id="Phobius"/>
    </source>
</evidence>
<dbReference type="Proteomes" id="UP000504634">
    <property type="component" value="Unplaced"/>
</dbReference>
<name>A0A6J2T3V7_DROLE</name>
<accession>A0A6J2T3V7</accession>
<keyword evidence="1" id="KW-0812">Transmembrane</keyword>
<keyword evidence="1" id="KW-0472">Membrane</keyword>
<organism evidence="2 3">
    <name type="scientific">Drosophila lebanonensis</name>
    <name type="common">Fruit fly</name>
    <name type="synonym">Scaptodrosophila lebanonensis</name>
    <dbReference type="NCBI Taxonomy" id="7225"/>
    <lineage>
        <taxon>Eukaryota</taxon>
        <taxon>Metazoa</taxon>
        <taxon>Ecdysozoa</taxon>
        <taxon>Arthropoda</taxon>
        <taxon>Hexapoda</taxon>
        <taxon>Insecta</taxon>
        <taxon>Pterygota</taxon>
        <taxon>Neoptera</taxon>
        <taxon>Endopterygota</taxon>
        <taxon>Diptera</taxon>
        <taxon>Brachycera</taxon>
        <taxon>Muscomorpha</taxon>
        <taxon>Ephydroidea</taxon>
        <taxon>Drosophilidae</taxon>
        <taxon>Scaptodrosophila</taxon>
    </lineage>
</organism>
<feature type="transmembrane region" description="Helical" evidence="1">
    <location>
        <begin position="12"/>
        <end position="32"/>
    </location>
</feature>
<gene>
    <name evidence="3" type="primary">LOC115621230</name>
</gene>
<reference evidence="3" key="1">
    <citation type="submission" date="2025-08" db="UniProtKB">
        <authorList>
            <consortium name="RefSeq"/>
        </authorList>
    </citation>
    <scope>IDENTIFICATION</scope>
    <source>
        <strain evidence="3">11010-0011.00</strain>
        <tissue evidence="3">Whole body</tissue>
    </source>
</reference>
<dbReference type="RefSeq" id="XP_030370679.1">
    <property type="nucleotide sequence ID" value="XM_030514819.1"/>
</dbReference>